<dbReference type="SUPFAM" id="SSF53927">
    <property type="entry name" value="Cytidine deaminase-like"/>
    <property type="match status" value="1"/>
</dbReference>
<proteinExistence type="inferred from homology"/>
<gene>
    <name evidence="3 4" type="primary">fdhD</name>
    <name evidence="4" type="ORF">IAI60_18005</name>
</gene>
<dbReference type="EMBL" id="JACTNF010000023">
    <property type="protein sequence ID" value="MBO1076510.1"/>
    <property type="molecule type" value="Genomic_DNA"/>
</dbReference>
<dbReference type="PANTHER" id="PTHR30592">
    <property type="entry name" value="FORMATE DEHYDROGENASE"/>
    <property type="match status" value="1"/>
</dbReference>
<evidence type="ECO:0000256" key="1">
    <source>
        <dbReference type="ARBA" id="ARBA00022490"/>
    </source>
</evidence>
<sequence>MTSGVRHAPRRVWRRGGWQEGDRALPEEVPVAFTYDGAAHAVMMATPDDLRDFAIGFSLTEGILSSPEDIEALEVVSLPTGIDLRFWLHPGRSEALAARRRRMAGPVGCGMCGLETLSQARRVVPRVGKGITLSPDRIEVALAALSSAQALHAQTRAVHAAGFWHPRLGLVALREDIGRHNALDKLAGALATRRMVAESGMVMVTSRISVELVQKAAMMGATVLAGISAPTMLALEVAEAAGITVIGIARQDGFEVFTHPARVRDMAPA</sequence>
<dbReference type="NCBIfam" id="TIGR00129">
    <property type="entry name" value="fdhD_narQ"/>
    <property type="match status" value="1"/>
</dbReference>
<dbReference type="InterPro" id="IPR016193">
    <property type="entry name" value="Cytidine_deaminase-like"/>
</dbReference>
<dbReference type="Proteomes" id="UP001518990">
    <property type="component" value="Unassembled WGS sequence"/>
</dbReference>
<keyword evidence="5" id="KW-1185">Reference proteome</keyword>
<dbReference type="PANTHER" id="PTHR30592:SF1">
    <property type="entry name" value="SULFUR CARRIER PROTEIN FDHD"/>
    <property type="match status" value="1"/>
</dbReference>
<dbReference type="Pfam" id="PF02634">
    <property type="entry name" value="FdhD-NarQ"/>
    <property type="match status" value="1"/>
</dbReference>
<name>A0ABS3KGB0_9PROT</name>
<evidence type="ECO:0000313" key="4">
    <source>
        <dbReference type="EMBL" id="MBO1076510.1"/>
    </source>
</evidence>
<dbReference type="PIRSF" id="PIRSF015626">
    <property type="entry name" value="FdhD"/>
    <property type="match status" value="1"/>
</dbReference>
<evidence type="ECO:0000256" key="3">
    <source>
        <dbReference type="HAMAP-Rule" id="MF_00187"/>
    </source>
</evidence>
<protein>
    <recommendedName>
        <fullName evidence="3">Sulfur carrier protein FdhD</fullName>
    </recommendedName>
</protein>
<reference evidence="4 5" key="1">
    <citation type="submission" date="2020-09" db="EMBL/GenBank/DDBJ databases">
        <title>Roseomonas.</title>
        <authorList>
            <person name="Zhu W."/>
        </authorList>
    </citation>
    <scope>NUCLEOTIDE SEQUENCE [LARGE SCALE GENOMIC DNA]</scope>
    <source>
        <strain evidence="4 5">1311</strain>
    </source>
</reference>
<comment type="subcellular location">
    <subcellularLocation>
        <location evidence="3">Cytoplasm</location>
    </subcellularLocation>
</comment>
<feature type="active site" description="Cysteine persulfide intermediate" evidence="3">
    <location>
        <position position="109"/>
    </location>
</feature>
<comment type="similarity">
    <text evidence="3">Belongs to the FdhD family.</text>
</comment>
<keyword evidence="1 3" id="KW-0963">Cytoplasm</keyword>
<comment type="caution">
    <text evidence="3">Lacks conserved residue(s) required for the propagation of feature annotation.</text>
</comment>
<evidence type="ECO:0000313" key="5">
    <source>
        <dbReference type="Proteomes" id="UP001518990"/>
    </source>
</evidence>
<dbReference type="Gene3D" id="3.40.140.10">
    <property type="entry name" value="Cytidine Deaminase, domain 2"/>
    <property type="match status" value="1"/>
</dbReference>
<organism evidence="4 5">
    <name type="scientific">Roseomonas marmotae</name>
    <dbReference type="NCBI Taxonomy" id="2768161"/>
    <lineage>
        <taxon>Bacteria</taxon>
        <taxon>Pseudomonadati</taxon>
        <taxon>Pseudomonadota</taxon>
        <taxon>Alphaproteobacteria</taxon>
        <taxon>Acetobacterales</taxon>
        <taxon>Roseomonadaceae</taxon>
        <taxon>Roseomonas</taxon>
    </lineage>
</organism>
<keyword evidence="2 3" id="KW-0501">Molybdenum cofactor biosynthesis</keyword>
<comment type="caution">
    <text evidence="4">The sequence shown here is derived from an EMBL/GenBank/DDBJ whole genome shotgun (WGS) entry which is preliminary data.</text>
</comment>
<dbReference type="Gene3D" id="3.10.20.10">
    <property type="match status" value="1"/>
</dbReference>
<accession>A0ABS3KGB0</accession>
<dbReference type="InterPro" id="IPR003786">
    <property type="entry name" value="FdhD"/>
</dbReference>
<dbReference type="HAMAP" id="MF_00187">
    <property type="entry name" value="FdhD"/>
    <property type="match status" value="1"/>
</dbReference>
<comment type="function">
    <text evidence="3">Required for formate dehydrogenase (FDH) activity. Acts as a sulfur carrier protein that transfers sulfur from IscS to the molybdenum cofactor prior to its insertion into FDH.</text>
</comment>
<evidence type="ECO:0000256" key="2">
    <source>
        <dbReference type="ARBA" id="ARBA00023150"/>
    </source>
</evidence>
<dbReference type="RefSeq" id="WP_207449585.1">
    <property type="nucleotide sequence ID" value="NZ_CP061095.1"/>
</dbReference>